<reference evidence="18" key="1">
    <citation type="submission" date="2017-02" db="UniProtKB">
        <authorList>
            <consortium name="WormBaseParasite"/>
        </authorList>
    </citation>
    <scope>IDENTIFICATION</scope>
</reference>
<dbReference type="PANTHER" id="PTHR11042">
    <property type="entry name" value="EUKARYOTIC TRANSLATION INITIATION FACTOR 2-ALPHA KINASE EIF2-ALPHA KINASE -RELATED"/>
    <property type="match status" value="1"/>
</dbReference>
<comment type="similarity">
    <text evidence="10">Belongs to the protein kinase superfamily. Ser/Thr protein kinase family. GCN2 subfamily.</text>
</comment>
<dbReference type="InterPro" id="IPR050339">
    <property type="entry name" value="CC_SR_Kinase"/>
</dbReference>
<keyword evidence="2 14" id="KW-0723">Serine/threonine-protein kinase</keyword>
<keyword evidence="4" id="KW-0479">Metal-binding</keyword>
<dbReference type="PROSITE" id="PS00107">
    <property type="entry name" value="PROTEIN_KINASE_ATP"/>
    <property type="match status" value="1"/>
</dbReference>
<evidence type="ECO:0000256" key="3">
    <source>
        <dbReference type="ARBA" id="ARBA00022679"/>
    </source>
</evidence>
<feature type="domain" description="Protein kinase" evidence="15">
    <location>
        <begin position="87"/>
        <end position="332"/>
    </location>
</feature>
<dbReference type="SUPFAM" id="SSF56112">
    <property type="entry name" value="Protein kinase-like (PK-like)"/>
    <property type="match status" value="1"/>
</dbReference>
<evidence type="ECO:0000256" key="5">
    <source>
        <dbReference type="ARBA" id="ARBA00022741"/>
    </source>
</evidence>
<keyword evidence="3" id="KW-0808">Transferase</keyword>
<dbReference type="PROSITE" id="PS50011">
    <property type="entry name" value="PROTEIN_KINASE_DOM"/>
    <property type="match status" value="1"/>
</dbReference>
<protein>
    <recommendedName>
        <fullName evidence="1">non-specific serine/threonine protein kinase</fullName>
        <ecNumber evidence="1">2.7.11.1</ecNumber>
    </recommendedName>
</protein>
<dbReference type="InterPro" id="IPR011009">
    <property type="entry name" value="Kinase-like_dom_sf"/>
</dbReference>
<evidence type="ECO:0000256" key="4">
    <source>
        <dbReference type="ARBA" id="ARBA00022723"/>
    </source>
</evidence>
<evidence type="ECO:0000256" key="12">
    <source>
        <dbReference type="ARBA" id="ARBA00048679"/>
    </source>
</evidence>
<evidence type="ECO:0000259" key="15">
    <source>
        <dbReference type="PROSITE" id="PS50011"/>
    </source>
</evidence>
<dbReference type="Pfam" id="PF00069">
    <property type="entry name" value="Pkinase"/>
    <property type="match status" value="1"/>
</dbReference>
<keyword evidence="8" id="KW-0460">Magnesium</keyword>
<dbReference type="GO" id="GO:0110031">
    <property type="term" value="P:negative regulation of G2/MI transition of meiotic cell cycle"/>
    <property type="evidence" value="ECO:0007669"/>
    <property type="project" value="TreeGrafter"/>
</dbReference>
<dbReference type="WBParaSite" id="NBR_0001459301-mRNA-1">
    <property type="protein sequence ID" value="NBR_0001459301-mRNA-1"/>
    <property type="gene ID" value="NBR_0001459301"/>
</dbReference>
<evidence type="ECO:0000256" key="1">
    <source>
        <dbReference type="ARBA" id="ARBA00012513"/>
    </source>
</evidence>
<dbReference type="Gene3D" id="1.10.510.10">
    <property type="entry name" value="Transferase(Phosphotransferase) domain 1"/>
    <property type="match status" value="1"/>
</dbReference>
<gene>
    <name evidence="16" type="ORF">NBR_LOCUS14594</name>
</gene>
<dbReference type="EMBL" id="UYSL01021418">
    <property type="protein sequence ID" value="VDL78183.1"/>
    <property type="molecule type" value="Genomic_DNA"/>
</dbReference>
<evidence type="ECO:0000256" key="10">
    <source>
        <dbReference type="ARBA" id="ARBA00037982"/>
    </source>
</evidence>
<dbReference type="GO" id="GO:0005524">
    <property type="term" value="F:ATP binding"/>
    <property type="evidence" value="ECO:0007669"/>
    <property type="project" value="UniProtKB-UniRule"/>
</dbReference>
<dbReference type="GO" id="GO:0051321">
    <property type="term" value="P:meiotic cell cycle"/>
    <property type="evidence" value="ECO:0007669"/>
    <property type="project" value="TreeGrafter"/>
</dbReference>
<accession>A0A0N4YDA9</accession>
<dbReference type="SMART" id="SM00220">
    <property type="entry name" value="S_TKc"/>
    <property type="match status" value="1"/>
</dbReference>
<evidence type="ECO:0000313" key="18">
    <source>
        <dbReference type="WBParaSite" id="NBR_0001459301-mRNA-1"/>
    </source>
</evidence>
<dbReference type="Gene3D" id="3.30.200.20">
    <property type="entry name" value="Phosphorylase Kinase, domain 1"/>
    <property type="match status" value="1"/>
</dbReference>
<comment type="catalytic activity">
    <reaction evidence="11">
        <text>L-threonyl-[protein] + ATP = O-phospho-L-threonyl-[protein] + ADP + H(+)</text>
        <dbReference type="Rhea" id="RHEA:46608"/>
        <dbReference type="Rhea" id="RHEA-COMP:11060"/>
        <dbReference type="Rhea" id="RHEA-COMP:11605"/>
        <dbReference type="ChEBI" id="CHEBI:15378"/>
        <dbReference type="ChEBI" id="CHEBI:30013"/>
        <dbReference type="ChEBI" id="CHEBI:30616"/>
        <dbReference type="ChEBI" id="CHEBI:61977"/>
        <dbReference type="ChEBI" id="CHEBI:456216"/>
        <dbReference type="EC" id="2.7.11.1"/>
    </reaction>
</comment>
<name>A0A0N4YDA9_NIPBR</name>
<dbReference type="PROSITE" id="PS00108">
    <property type="entry name" value="PROTEIN_KINASE_ST"/>
    <property type="match status" value="1"/>
</dbReference>
<keyword evidence="6" id="KW-0418">Kinase</keyword>
<reference evidence="16 17" key="2">
    <citation type="submission" date="2018-11" db="EMBL/GenBank/DDBJ databases">
        <authorList>
            <consortium name="Pathogen Informatics"/>
        </authorList>
    </citation>
    <scope>NUCLEOTIDE SEQUENCE [LARGE SCALE GENOMIC DNA]</scope>
</reference>
<comment type="catalytic activity">
    <reaction evidence="12">
        <text>L-seryl-[protein] + ATP = O-phospho-L-seryl-[protein] + ADP + H(+)</text>
        <dbReference type="Rhea" id="RHEA:17989"/>
        <dbReference type="Rhea" id="RHEA-COMP:9863"/>
        <dbReference type="Rhea" id="RHEA-COMP:11604"/>
        <dbReference type="ChEBI" id="CHEBI:15378"/>
        <dbReference type="ChEBI" id="CHEBI:29999"/>
        <dbReference type="ChEBI" id="CHEBI:30616"/>
        <dbReference type="ChEBI" id="CHEBI:83421"/>
        <dbReference type="ChEBI" id="CHEBI:456216"/>
        <dbReference type="EC" id="2.7.11.1"/>
    </reaction>
</comment>
<sequence length="386" mass="43962">MLLESPPRSPFTYICGSPVRSKTFTSTFSATRTTRIPRATRFRVYPADFQVMRPRLITATTTAPDQIEKTSSVYKFSRTFTYFEQCFKILRQLGRGVFGEALEVKCLEDGKRYAVKRALRTFETAGGRQQKIREAKIHESIPPHPNIIRYEKAWEERGRLYIQTELCGANLADYRLHFGVLNETELNTILLDMLKAIAHMHSVGVVHMDVKPSNIFLDPDGTTCKLGDFGVLPDDSIDNAEEGDRYYMAPEILNDRPTEAADIFSLGVTMLELSTEVNLDKDREKITSGNVPRSWFRDLSDHLISVIKSMLEPDPLKRPSASDLFRELSPRAAIASSFRHFEISTTTRFIGTEDKDWDCDIEDDMDTESGHMRLLIVFISGQELIV</sequence>
<dbReference type="InterPro" id="IPR017441">
    <property type="entry name" value="Protein_kinase_ATP_BS"/>
</dbReference>
<evidence type="ECO:0000256" key="13">
    <source>
        <dbReference type="PROSITE-ProRule" id="PRU10141"/>
    </source>
</evidence>
<feature type="binding site" evidence="13">
    <location>
        <position position="116"/>
    </location>
    <ligand>
        <name>ATP</name>
        <dbReference type="ChEBI" id="CHEBI:30616"/>
    </ligand>
</feature>
<keyword evidence="17" id="KW-1185">Reference proteome</keyword>
<dbReference type="InterPro" id="IPR000719">
    <property type="entry name" value="Prot_kinase_dom"/>
</dbReference>
<keyword evidence="9" id="KW-0131">Cell cycle</keyword>
<proteinExistence type="inferred from homology"/>
<evidence type="ECO:0000256" key="6">
    <source>
        <dbReference type="ARBA" id="ARBA00022777"/>
    </source>
</evidence>
<dbReference type="OMA" id="HESSCKL"/>
<dbReference type="GO" id="GO:0005634">
    <property type="term" value="C:nucleus"/>
    <property type="evidence" value="ECO:0007669"/>
    <property type="project" value="TreeGrafter"/>
</dbReference>
<evidence type="ECO:0000313" key="17">
    <source>
        <dbReference type="Proteomes" id="UP000271162"/>
    </source>
</evidence>
<keyword evidence="7 13" id="KW-0067">ATP-binding</keyword>
<organism evidence="18">
    <name type="scientific">Nippostrongylus brasiliensis</name>
    <name type="common">Rat hookworm</name>
    <dbReference type="NCBI Taxonomy" id="27835"/>
    <lineage>
        <taxon>Eukaryota</taxon>
        <taxon>Metazoa</taxon>
        <taxon>Ecdysozoa</taxon>
        <taxon>Nematoda</taxon>
        <taxon>Chromadorea</taxon>
        <taxon>Rhabditida</taxon>
        <taxon>Rhabditina</taxon>
        <taxon>Rhabditomorpha</taxon>
        <taxon>Strongyloidea</taxon>
        <taxon>Heligmosomidae</taxon>
        <taxon>Nippostrongylus</taxon>
    </lineage>
</organism>
<evidence type="ECO:0000256" key="2">
    <source>
        <dbReference type="ARBA" id="ARBA00022527"/>
    </source>
</evidence>
<dbReference type="GO" id="GO:0046872">
    <property type="term" value="F:metal ion binding"/>
    <property type="evidence" value="ECO:0007669"/>
    <property type="project" value="UniProtKB-KW"/>
</dbReference>
<evidence type="ECO:0000256" key="9">
    <source>
        <dbReference type="ARBA" id="ARBA00023306"/>
    </source>
</evidence>
<dbReference type="GO" id="GO:0005737">
    <property type="term" value="C:cytoplasm"/>
    <property type="evidence" value="ECO:0007669"/>
    <property type="project" value="TreeGrafter"/>
</dbReference>
<dbReference type="STRING" id="27835.A0A0N4YDA9"/>
<dbReference type="GO" id="GO:0004674">
    <property type="term" value="F:protein serine/threonine kinase activity"/>
    <property type="evidence" value="ECO:0007669"/>
    <property type="project" value="UniProtKB-KW"/>
</dbReference>
<evidence type="ECO:0000256" key="7">
    <source>
        <dbReference type="ARBA" id="ARBA00022840"/>
    </source>
</evidence>
<dbReference type="AlphaFoldDB" id="A0A0N4YDA9"/>
<dbReference type="InterPro" id="IPR008271">
    <property type="entry name" value="Ser/Thr_kinase_AS"/>
</dbReference>
<evidence type="ECO:0000256" key="8">
    <source>
        <dbReference type="ARBA" id="ARBA00022842"/>
    </source>
</evidence>
<evidence type="ECO:0000313" key="16">
    <source>
        <dbReference type="EMBL" id="VDL78183.1"/>
    </source>
</evidence>
<keyword evidence="5 13" id="KW-0547">Nucleotide-binding</keyword>
<dbReference type="EC" id="2.7.11.1" evidence="1"/>
<dbReference type="PANTHER" id="PTHR11042:SF183">
    <property type="entry name" value="MEMBRANE-ASSOCIATED TYROSINE- AND THREONINE-SPECIFIC CDC2-INHIBITORY KINASE"/>
    <property type="match status" value="1"/>
</dbReference>
<dbReference type="Proteomes" id="UP000271162">
    <property type="component" value="Unassembled WGS sequence"/>
</dbReference>
<evidence type="ECO:0000256" key="11">
    <source>
        <dbReference type="ARBA" id="ARBA00047899"/>
    </source>
</evidence>
<evidence type="ECO:0000256" key="14">
    <source>
        <dbReference type="RuleBase" id="RU000304"/>
    </source>
</evidence>